<name>A0A323UZN6_9RHOO</name>
<keyword evidence="2 5" id="KW-0378">Hydrolase</keyword>
<gene>
    <name evidence="5" type="ORF">DNK49_03950</name>
</gene>
<dbReference type="InterPro" id="IPR010016">
    <property type="entry name" value="PxpB"/>
</dbReference>
<evidence type="ECO:0000313" key="5">
    <source>
        <dbReference type="EMBL" id="PZA17691.1"/>
    </source>
</evidence>
<organism evidence="5 6">
    <name type="scientific">Parazoarcus communis SWub3 = DSM 12120</name>
    <dbReference type="NCBI Taxonomy" id="1121029"/>
    <lineage>
        <taxon>Bacteria</taxon>
        <taxon>Pseudomonadati</taxon>
        <taxon>Pseudomonadota</taxon>
        <taxon>Betaproteobacteria</taxon>
        <taxon>Rhodocyclales</taxon>
        <taxon>Zoogloeaceae</taxon>
        <taxon>Parazoarcus</taxon>
    </lineage>
</organism>
<keyword evidence="6" id="KW-1185">Reference proteome</keyword>
<evidence type="ECO:0000256" key="2">
    <source>
        <dbReference type="ARBA" id="ARBA00022801"/>
    </source>
</evidence>
<dbReference type="InterPro" id="IPR029000">
    <property type="entry name" value="Cyclophilin-like_dom_sf"/>
</dbReference>
<dbReference type="PANTHER" id="PTHR34698">
    <property type="entry name" value="5-OXOPROLINASE SUBUNIT B"/>
    <property type="match status" value="1"/>
</dbReference>
<dbReference type="SUPFAM" id="SSF50891">
    <property type="entry name" value="Cyclophilin-like"/>
    <property type="match status" value="1"/>
</dbReference>
<dbReference type="SMART" id="SM00796">
    <property type="entry name" value="AHS1"/>
    <property type="match status" value="1"/>
</dbReference>
<dbReference type="EMBL" id="QKOE01000002">
    <property type="protein sequence ID" value="PZA17691.1"/>
    <property type="molecule type" value="Genomic_DNA"/>
</dbReference>
<evidence type="ECO:0000256" key="1">
    <source>
        <dbReference type="ARBA" id="ARBA00022741"/>
    </source>
</evidence>
<reference evidence="5 6" key="1">
    <citation type="submission" date="2018-06" db="EMBL/GenBank/DDBJ databases">
        <title>Azoarcus communis strain SWub3 genome.</title>
        <authorList>
            <person name="Zorraquino Salvo V."/>
            <person name="Toubiana D."/>
            <person name="Blumwald E."/>
        </authorList>
    </citation>
    <scope>NUCLEOTIDE SEQUENCE [LARGE SCALE GENOMIC DNA]</scope>
    <source>
        <strain evidence="5 6">SWub3</strain>
    </source>
</reference>
<dbReference type="Pfam" id="PF02682">
    <property type="entry name" value="CT_C_D"/>
    <property type="match status" value="1"/>
</dbReference>
<comment type="caution">
    <text evidence="5">The sequence shown here is derived from an EMBL/GenBank/DDBJ whole genome shotgun (WGS) entry which is preliminary data.</text>
</comment>
<sequence>MATETFPAYRVLDAGDAALTIEFGNAIDPALLARVDALDRAIQALSVAGALPGLIETMPTFRSLTVFFDPLVTGRQALLSVLRPVLAASAEPAPDIQQRCWRLPVCYEGDAGPDLAETAAAIGVSEDEVVALHSGAEYCVYMMGFLPGFPFMGDLPDLLRLPRRAQPRVRVPAGSVAIATGLTAIYPWESPGGWHLLGRCPVSLFDVRRRAPALLAAGDRVCFEPVSISEYLRLDAACAAGDIDPAQWLIRVAEDGQ</sequence>
<evidence type="ECO:0000259" key="4">
    <source>
        <dbReference type="SMART" id="SM00796"/>
    </source>
</evidence>
<evidence type="ECO:0000313" key="6">
    <source>
        <dbReference type="Proteomes" id="UP000248259"/>
    </source>
</evidence>
<protein>
    <submittedName>
        <fullName evidence="5">Allophanate hydrolase subunit 1</fullName>
    </submittedName>
</protein>
<dbReference type="PANTHER" id="PTHR34698:SF2">
    <property type="entry name" value="5-OXOPROLINASE SUBUNIT B"/>
    <property type="match status" value="1"/>
</dbReference>
<dbReference type="GO" id="GO:0016787">
    <property type="term" value="F:hydrolase activity"/>
    <property type="evidence" value="ECO:0007669"/>
    <property type="project" value="UniProtKB-KW"/>
</dbReference>
<dbReference type="RefSeq" id="WP_110523037.1">
    <property type="nucleotide sequence ID" value="NZ_QKOE01000002.1"/>
</dbReference>
<evidence type="ECO:0000256" key="3">
    <source>
        <dbReference type="ARBA" id="ARBA00022840"/>
    </source>
</evidence>
<proteinExistence type="predicted"/>
<dbReference type="AlphaFoldDB" id="A0A323UZN6"/>
<feature type="domain" description="Carboxyltransferase" evidence="4">
    <location>
        <begin position="9"/>
        <end position="215"/>
    </location>
</feature>
<dbReference type="Proteomes" id="UP000248259">
    <property type="component" value="Unassembled WGS sequence"/>
</dbReference>
<accession>A0A323UZN6</accession>
<dbReference type="InterPro" id="IPR003833">
    <property type="entry name" value="CT_C_D"/>
</dbReference>
<dbReference type="Gene3D" id="2.40.100.10">
    <property type="entry name" value="Cyclophilin-like"/>
    <property type="match status" value="1"/>
</dbReference>
<keyword evidence="1" id="KW-0547">Nucleotide-binding</keyword>
<keyword evidence="3" id="KW-0067">ATP-binding</keyword>
<dbReference type="Gene3D" id="3.30.1360.40">
    <property type="match status" value="1"/>
</dbReference>
<dbReference type="SUPFAM" id="SSF160467">
    <property type="entry name" value="PH0987 N-terminal domain-like"/>
    <property type="match status" value="1"/>
</dbReference>
<dbReference type="OrthoDB" id="9778567at2"/>
<dbReference type="GO" id="GO:0005524">
    <property type="term" value="F:ATP binding"/>
    <property type="evidence" value="ECO:0007669"/>
    <property type="project" value="UniProtKB-KW"/>
</dbReference>
<dbReference type="NCBIfam" id="TIGR00370">
    <property type="entry name" value="5-oxoprolinase subunit PxpB"/>
    <property type="match status" value="1"/>
</dbReference>